<feature type="coiled-coil region" evidence="4">
    <location>
        <begin position="378"/>
        <end position="405"/>
    </location>
</feature>
<accession>A0A8S7XGX7</accession>
<keyword evidence="6" id="KW-0540">Nuclease</keyword>
<dbReference type="GO" id="GO:0004519">
    <property type="term" value="F:endonuclease activity"/>
    <property type="evidence" value="ECO:0007669"/>
    <property type="project" value="UniProtKB-KW"/>
</dbReference>
<comment type="caution">
    <text evidence="6">The sequence shown here is derived from an EMBL/GenBank/DDBJ whole genome shotgun (WGS) entry which is preliminary data.</text>
</comment>
<dbReference type="InterPro" id="IPR000055">
    <property type="entry name" value="Restrct_endonuc_typeI_TRD"/>
</dbReference>
<evidence type="ECO:0000256" key="2">
    <source>
        <dbReference type="ARBA" id="ARBA00022747"/>
    </source>
</evidence>
<keyword evidence="4" id="KW-0175">Coiled coil</keyword>
<dbReference type="Proteomes" id="UP000528504">
    <property type="component" value="Unassembled WGS sequence"/>
</dbReference>
<dbReference type="CDD" id="cd17252">
    <property type="entry name" value="RMtype1_S_EcoKI-TRD1-CR1_like"/>
    <property type="match status" value="1"/>
</dbReference>
<dbReference type="SUPFAM" id="SSF116734">
    <property type="entry name" value="DNA methylase specificity domain"/>
    <property type="match status" value="2"/>
</dbReference>
<evidence type="ECO:0000313" key="6">
    <source>
        <dbReference type="EMBL" id="EFM0514591.1"/>
    </source>
</evidence>
<dbReference type="GO" id="GO:0009307">
    <property type="term" value="P:DNA restriction-modification system"/>
    <property type="evidence" value="ECO:0007669"/>
    <property type="project" value="UniProtKB-KW"/>
</dbReference>
<evidence type="ECO:0000313" key="7">
    <source>
        <dbReference type="Proteomes" id="UP000528504"/>
    </source>
</evidence>
<reference evidence="6 7" key="1">
    <citation type="submission" date="2018-08" db="EMBL/GenBank/DDBJ databases">
        <authorList>
            <consortium name="GenomeTrakr network: Whole genome sequencing for foodborne pathogen traceback"/>
        </authorList>
    </citation>
    <scope>NUCLEOTIDE SEQUENCE [LARGE SCALE GENOMIC DNA]</scope>
    <source>
        <strain evidence="6 7">AZ-TG60901</strain>
    </source>
</reference>
<comment type="similarity">
    <text evidence="1">Belongs to the type-I restriction system S methylase family.</text>
</comment>
<dbReference type="InterPro" id="IPR052021">
    <property type="entry name" value="Type-I_RS_S_subunit"/>
</dbReference>
<feature type="domain" description="Type I restriction modification DNA specificity" evidence="5">
    <location>
        <begin position="3"/>
        <end position="181"/>
    </location>
</feature>
<gene>
    <name evidence="6" type="ORF">CF22_000527</name>
</gene>
<dbReference type="InterPro" id="IPR044946">
    <property type="entry name" value="Restrct_endonuc_typeI_TRD_sf"/>
</dbReference>
<evidence type="ECO:0000259" key="5">
    <source>
        <dbReference type="Pfam" id="PF01420"/>
    </source>
</evidence>
<dbReference type="GO" id="GO:0003677">
    <property type="term" value="F:DNA binding"/>
    <property type="evidence" value="ECO:0007669"/>
    <property type="project" value="UniProtKB-KW"/>
</dbReference>
<dbReference type="RefSeq" id="WP_032289692.1">
    <property type="nucleotide sequence ID" value="NZ_BIBE01000018.1"/>
</dbReference>
<dbReference type="PANTHER" id="PTHR30408:SF12">
    <property type="entry name" value="TYPE I RESTRICTION ENZYME MJAVIII SPECIFICITY SUBUNIT"/>
    <property type="match status" value="1"/>
</dbReference>
<dbReference type="Gene3D" id="3.90.220.20">
    <property type="entry name" value="DNA methylase specificity domains"/>
    <property type="match status" value="2"/>
</dbReference>
<dbReference type="CDD" id="cd17517">
    <property type="entry name" value="RMtype1_S_EcoKI_StySPI-TRD2-CR2_like"/>
    <property type="match status" value="1"/>
</dbReference>
<organism evidence="6 7">
    <name type="scientific">Escherichia coli</name>
    <dbReference type="NCBI Taxonomy" id="562"/>
    <lineage>
        <taxon>Bacteria</taxon>
        <taxon>Pseudomonadati</taxon>
        <taxon>Pseudomonadota</taxon>
        <taxon>Gammaproteobacteria</taxon>
        <taxon>Enterobacterales</taxon>
        <taxon>Enterobacteriaceae</taxon>
        <taxon>Escherichia</taxon>
    </lineage>
</organism>
<dbReference type="Gene3D" id="1.10.287.1120">
    <property type="entry name" value="Bipartite methylase S protein"/>
    <property type="match status" value="1"/>
</dbReference>
<dbReference type="EMBL" id="AATJQG010000002">
    <property type="protein sequence ID" value="EFM0514591.1"/>
    <property type="molecule type" value="Genomic_DNA"/>
</dbReference>
<evidence type="ECO:0000256" key="1">
    <source>
        <dbReference type="ARBA" id="ARBA00010923"/>
    </source>
</evidence>
<keyword evidence="6" id="KW-0255">Endonuclease</keyword>
<protein>
    <submittedName>
        <fullName evidence="6">Restriction endonuclease subunit S</fullName>
    </submittedName>
</protein>
<evidence type="ECO:0000256" key="4">
    <source>
        <dbReference type="SAM" id="Coils"/>
    </source>
</evidence>
<dbReference type="AlphaFoldDB" id="A0A8S7XGX7"/>
<dbReference type="PANTHER" id="PTHR30408">
    <property type="entry name" value="TYPE-1 RESTRICTION ENZYME ECOKI SPECIFICITY PROTEIN"/>
    <property type="match status" value="1"/>
</dbReference>
<keyword evidence="3" id="KW-0238">DNA-binding</keyword>
<keyword evidence="2" id="KW-0680">Restriction system</keyword>
<proteinExistence type="inferred from homology"/>
<dbReference type="Pfam" id="PF01420">
    <property type="entry name" value="Methylase_S"/>
    <property type="match status" value="2"/>
</dbReference>
<name>A0A8S7XGX7_ECOLX</name>
<feature type="domain" description="Type I restriction modification DNA specificity" evidence="5">
    <location>
        <begin position="213"/>
        <end position="391"/>
    </location>
</feature>
<keyword evidence="6" id="KW-0378">Hydrolase</keyword>
<evidence type="ECO:0000256" key="3">
    <source>
        <dbReference type="ARBA" id="ARBA00023125"/>
    </source>
</evidence>
<sequence>MVPKGWEKNSLDSLFEFKNGLNTEKEQYGNGYKFVNVMDVFRNDILTESKIIGRVQVTDKQLEGYQLKYGDVLFNRTSETFDEIAIAAIYLDNAIATFGGFVIRARPKGNQIDPAYSVFLFQSKSYRSQVVKLGQGAIRANIGQKDLARVCILVPPLAEQKKIAQILSTWDKAISVTEKLLANSQQQKKALMQQLLTGKKRLLDENGVRFSGDWGKFTLSHFGKCIRGVSYKPENICENESDNTIRLLRSTNIQNGELNDKDLIILPKKLVKPMQVLMDGDLAICMANGSKSLVGKSAPYKPNDADYTVGAFCALFRPLKSVSSSFVKFLFESNQYQSQLLVILAGSSINNLKGSDIESINIDAPLHYKEQQKIASVLSAADTEISTLEKKLACLKDEKKALMQQLLTGKRRVKVDEAVAV</sequence>